<organism evidence="1 2">
    <name type="scientific">Rubroshorea leprosula</name>
    <dbReference type="NCBI Taxonomy" id="152421"/>
    <lineage>
        <taxon>Eukaryota</taxon>
        <taxon>Viridiplantae</taxon>
        <taxon>Streptophyta</taxon>
        <taxon>Embryophyta</taxon>
        <taxon>Tracheophyta</taxon>
        <taxon>Spermatophyta</taxon>
        <taxon>Magnoliopsida</taxon>
        <taxon>eudicotyledons</taxon>
        <taxon>Gunneridae</taxon>
        <taxon>Pentapetalae</taxon>
        <taxon>rosids</taxon>
        <taxon>malvids</taxon>
        <taxon>Malvales</taxon>
        <taxon>Dipterocarpaceae</taxon>
        <taxon>Rubroshorea</taxon>
    </lineage>
</organism>
<keyword evidence="2" id="KW-1185">Reference proteome</keyword>
<comment type="caution">
    <text evidence="1">The sequence shown here is derived from an EMBL/GenBank/DDBJ whole genome shotgun (WGS) entry which is preliminary data.</text>
</comment>
<protein>
    <submittedName>
        <fullName evidence="1">Uncharacterized protein</fullName>
    </submittedName>
</protein>
<sequence length="37" mass="4116">MMMISEKDGEAIDGGDRKVCYEVEKDLLEMEIEGGHG</sequence>
<accession>A0AAV5JRP3</accession>
<gene>
    <name evidence="1" type="ORF">SLEP1_g25891</name>
</gene>
<dbReference type="EMBL" id="BPVZ01000042">
    <property type="protein sequence ID" value="GKV15091.1"/>
    <property type="molecule type" value="Genomic_DNA"/>
</dbReference>
<evidence type="ECO:0000313" key="1">
    <source>
        <dbReference type="EMBL" id="GKV15091.1"/>
    </source>
</evidence>
<reference evidence="1 2" key="1">
    <citation type="journal article" date="2021" name="Commun. Biol.">
        <title>The genome of Shorea leprosula (Dipterocarpaceae) highlights the ecological relevance of drought in aseasonal tropical rainforests.</title>
        <authorList>
            <person name="Ng K.K.S."/>
            <person name="Kobayashi M.J."/>
            <person name="Fawcett J.A."/>
            <person name="Hatakeyama M."/>
            <person name="Paape T."/>
            <person name="Ng C.H."/>
            <person name="Ang C.C."/>
            <person name="Tnah L.H."/>
            <person name="Lee C.T."/>
            <person name="Nishiyama T."/>
            <person name="Sese J."/>
            <person name="O'Brien M.J."/>
            <person name="Copetti D."/>
            <person name="Mohd Noor M.I."/>
            <person name="Ong R.C."/>
            <person name="Putra M."/>
            <person name="Sireger I.Z."/>
            <person name="Indrioko S."/>
            <person name="Kosugi Y."/>
            <person name="Izuno A."/>
            <person name="Isagi Y."/>
            <person name="Lee S.L."/>
            <person name="Shimizu K.K."/>
        </authorList>
    </citation>
    <scope>NUCLEOTIDE SEQUENCE [LARGE SCALE GENOMIC DNA]</scope>
    <source>
        <strain evidence="1">214</strain>
    </source>
</reference>
<dbReference type="AlphaFoldDB" id="A0AAV5JRP3"/>
<name>A0AAV5JRP3_9ROSI</name>
<proteinExistence type="predicted"/>
<dbReference type="Proteomes" id="UP001054252">
    <property type="component" value="Unassembled WGS sequence"/>
</dbReference>
<evidence type="ECO:0000313" key="2">
    <source>
        <dbReference type="Proteomes" id="UP001054252"/>
    </source>
</evidence>